<dbReference type="InterPro" id="IPR008521">
    <property type="entry name" value="Mg_trans_NIPA"/>
</dbReference>
<dbReference type="InterPro" id="IPR037185">
    <property type="entry name" value="EmrE-like"/>
</dbReference>
<feature type="transmembrane region" description="Helical" evidence="6">
    <location>
        <begin position="433"/>
        <end position="452"/>
    </location>
</feature>
<evidence type="ECO:0000256" key="1">
    <source>
        <dbReference type="ARBA" id="ARBA00004141"/>
    </source>
</evidence>
<feature type="transmembrane region" description="Helical" evidence="6">
    <location>
        <begin position="407"/>
        <end position="427"/>
    </location>
</feature>
<feature type="transmembrane region" description="Helical" evidence="6">
    <location>
        <begin position="461"/>
        <end position="480"/>
    </location>
</feature>
<keyword evidence="3 6" id="KW-1133">Transmembrane helix</keyword>
<evidence type="ECO:0000313" key="8">
    <source>
        <dbReference type="EMBL" id="TPX32602.1"/>
    </source>
</evidence>
<evidence type="ECO:0008006" key="10">
    <source>
        <dbReference type="Google" id="ProtNLM"/>
    </source>
</evidence>
<feature type="region of interest" description="Disordered" evidence="5">
    <location>
        <begin position="597"/>
        <end position="629"/>
    </location>
</feature>
<keyword evidence="9" id="KW-1185">Reference proteome</keyword>
<name>A0A507BYU6_9FUNG</name>
<dbReference type="Gene3D" id="1.10.3730.20">
    <property type="match status" value="1"/>
</dbReference>
<reference evidence="8 9" key="1">
    <citation type="journal article" date="2019" name="Sci. Rep.">
        <title>Comparative genomics of chytrid fungi reveal insights into the obligate biotrophic and pathogenic lifestyle of Synchytrium endobioticum.</title>
        <authorList>
            <person name="van de Vossenberg B.T.L.H."/>
            <person name="Warris S."/>
            <person name="Nguyen H.D.T."/>
            <person name="van Gent-Pelzer M.P.E."/>
            <person name="Joly D.L."/>
            <person name="van de Geest H.C."/>
            <person name="Bonants P.J.M."/>
            <person name="Smith D.S."/>
            <person name="Levesque C.A."/>
            <person name="van der Lee T.A.J."/>
        </authorList>
    </citation>
    <scope>NUCLEOTIDE SEQUENCE [LARGE SCALE GENOMIC DNA]</scope>
    <source>
        <strain evidence="8 9">JEL517</strain>
    </source>
</reference>
<evidence type="ECO:0000256" key="7">
    <source>
        <dbReference type="SAM" id="SignalP"/>
    </source>
</evidence>
<dbReference type="GO" id="GO:0016020">
    <property type="term" value="C:membrane"/>
    <property type="evidence" value="ECO:0007669"/>
    <property type="project" value="UniProtKB-SubCell"/>
</dbReference>
<sequence length="889" mass="94918">MRVGFLIALYLSSALAALPTISNLTCSNDDDCSLLNQQLPGWAYSKSAGYLCVLQPATSVSKCTYKVAAGELCSAATDCAVAEYISRAQRSGSTFTVPPVISSNISGYLSTLCAPQYCSIQSTCDSSSDPLFPTSSSGSIEYPAPFTCCGGAPDTWPCAKMGQFLDSCASDEVCTAANGASTCVSINAKSQQWIGIVLTLMGAATLNVGLNLQKLALRKRNEKIQEKKAEARSRFRTLARGTFRFTWSKASMGRARTKSGSSSRFNPNGTPDTYPLTPTIERPALPPSSLLQDSNMNTIIDDNTQTDGPDSDINSSAGTLVQATIVDDFDKSIEPPQPYNENDNIPLAIPVSAQPSTSNGASVVGTEMTSNNYPPGESAQPNAQLQADDVNLQTKLNFGNLFQNPTWILGLAVFIGGNIINFVALQFAPQSLVAPLGSISLVVNVIVAPWINKERWGWKDIVGVIMIVGGSSMVVAFSGVASKDYKLCVLLVLFSATNTIVFLTVTGGLILTLYFMICIVEKNVDFGVPGATARALTKEGHSSYAVLMDRVAASRVSTSGTTTSAATFDSRHNLLRNPAQRALGLFNHRSHLPSSFLSHPAESATTTVTPAAAAATSQRPSDTPAGVADPITASKAAASYSPFASTFSESTTSVEPTTAPSSPTASTYHLSEWVKHPNDPRTWPRPYRNLHTWWHSIDILPRFSKKIPLSSPWVVLALPFTYASLGGLMGTITVLFAKSTSYLLSISFTGNNQFNNFFAFLITGITVVTAIGQVYWINMGLQRYDALLQIPVYFVVWTLFDVVGGGIYFDEFNGFTALQYTLFILGVAVIFSGVIVLADRLKRIEVDDQMISNANLNAQIATITEQQQALQGEVTGASSSSGSGASSSV</sequence>
<gene>
    <name evidence="8" type="ORF">SmJEL517_g04323</name>
</gene>
<dbReference type="Proteomes" id="UP000319731">
    <property type="component" value="Unassembled WGS sequence"/>
</dbReference>
<feature type="transmembrane region" description="Helical" evidence="6">
    <location>
        <begin position="713"/>
        <end position="737"/>
    </location>
</feature>
<protein>
    <recommendedName>
        <fullName evidence="10">Magnesium transporter NIPA</fullName>
    </recommendedName>
</protein>
<evidence type="ECO:0000256" key="6">
    <source>
        <dbReference type="SAM" id="Phobius"/>
    </source>
</evidence>
<dbReference type="PANTHER" id="PTHR12570">
    <property type="match status" value="1"/>
</dbReference>
<evidence type="ECO:0000256" key="3">
    <source>
        <dbReference type="ARBA" id="ARBA00022989"/>
    </source>
</evidence>
<evidence type="ECO:0000313" key="9">
    <source>
        <dbReference type="Proteomes" id="UP000319731"/>
    </source>
</evidence>
<comment type="subcellular location">
    <subcellularLocation>
        <location evidence="1">Membrane</location>
        <topology evidence="1">Multi-pass membrane protein</topology>
    </subcellularLocation>
</comment>
<evidence type="ECO:0000256" key="4">
    <source>
        <dbReference type="ARBA" id="ARBA00023136"/>
    </source>
</evidence>
<dbReference type="RefSeq" id="XP_031023780.1">
    <property type="nucleotide sequence ID" value="XM_031170251.1"/>
</dbReference>
<keyword evidence="4 6" id="KW-0472">Membrane</keyword>
<keyword evidence="7" id="KW-0732">Signal</keyword>
<evidence type="ECO:0000256" key="5">
    <source>
        <dbReference type="SAM" id="MobiDB-lite"/>
    </source>
</evidence>
<dbReference type="AlphaFoldDB" id="A0A507BYU6"/>
<feature type="compositionally biased region" description="Low complexity" evidence="5">
    <location>
        <begin position="604"/>
        <end position="616"/>
    </location>
</feature>
<feature type="chain" id="PRO_5021304690" description="Magnesium transporter NIPA" evidence="7">
    <location>
        <begin position="17"/>
        <end position="889"/>
    </location>
</feature>
<dbReference type="GeneID" id="42005548"/>
<dbReference type="EMBL" id="QEAO01000028">
    <property type="protein sequence ID" value="TPX32602.1"/>
    <property type="molecule type" value="Genomic_DNA"/>
</dbReference>
<accession>A0A507BYU6</accession>
<dbReference type="Pfam" id="PF05653">
    <property type="entry name" value="Mg_trans_NIPA"/>
    <property type="match status" value="2"/>
</dbReference>
<keyword evidence="2 6" id="KW-0812">Transmembrane</keyword>
<feature type="compositionally biased region" description="Polar residues" evidence="5">
    <location>
        <begin position="258"/>
        <end position="271"/>
    </location>
</feature>
<feature type="transmembrane region" description="Helical" evidence="6">
    <location>
        <begin position="757"/>
        <end position="778"/>
    </location>
</feature>
<feature type="signal peptide" evidence="7">
    <location>
        <begin position="1"/>
        <end position="16"/>
    </location>
</feature>
<feature type="region of interest" description="Disordered" evidence="5">
    <location>
        <begin position="255"/>
        <end position="278"/>
    </location>
</feature>
<dbReference type="PANTHER" id="PTHR12570:SF9">
    <property type="entry name" value="MAGNESIUM TRANSPORTER NIPA8-RELATED"/>
    <property type="match status" value="1"/>
</dbReference>
<comment type="caution">
    <text evidence="8">The sequence shown here is derived from an EMBL/GenBank/DDBJ whole genome shotgun (WGS) entry which is preliminary data.</text>
</comment>
<feature type="transmembrane region" description="Helical" evidence="6">
    <location>
        <begin position="815"/>
        <end position="838"/>
    </location>
</feature>
<dbReference type="OrthoDB" id="165382at2759"/>
<evidence type="ECO:0000256" key="2">
    <source>
        <dbReference type="ARBA" id="ARBA00022692"/>
    </source>
</evidence>
<dbReference type="SUPFAM" id="SSF103481">
    <property type="entry name" value="Multidrug resistance efflux transporter EmrE"/>
    <property type="match status" value="1"/>
</dbReference>
<dbReference type="GO" id="GO:0015095">
    <property type="term" value="F:magnesium ion transmembrane transporter activity"/>
    <property type="evidence" value="ECO:0007669"/>
    <property type="project" value="InterPro"/>
</dbReference>
<organism evidence="8 9">
    <name type="scientific">Synchytrium microbalum</name>
    <dbReference type="NCBI Taxonomy" id="1806994"/>
    <lineage>
        <taxon>Eukaryota</taxon>
        <taxon>Fungi</taxon>
        <taxon>Fungi incertae sedis</taxon>
        <taxon>Chytridiomycota</taxon>
        <taxon>Chytridiomycota incertae sedis</taxon>
        <taxon>Chytridiomycetes</taxon>
        <taxon>Synchytriales</taxon>
        <taxon>Synchytriaceae</taxon>
        <taxon>Synchytrium</taxon>
    </lineage>
</organism>
<feature type="transmembrane region" description="Helical" evidence="6">
    <location>
        <begin position="790"/>
        <end position="809"/>
    </location>
</feature>
<proteinExistence type="predicted"/>